<evidence type="ECO:0000256" key="1">
    <source>
        <dbReference type="SAM" id="SignalP"/>
    </source>
</evidence>
<protein>
    <recommendedName>
        <fullName evidence="4">Secreted protein</fullName>
    </recommendedName>
</protein>
<dbReference type="AlphaFoldDB" id="A0AAD7AB00"/>
<dbReference type="EMBL" id="JARIHO010000010">
    <property type="protein sequence ID" value="KAJ7354017.1"/>
    <property type="molecule type" value="Genomic_DNA"/>
</dbReference>
<evidence type="ECO:0000313" key="2">
    <source>
        <dbReference type="EMBL" id="KAJ7354017.1"/>
    </source>
</evidence>
<keyword evidence="3" id="KW-1185">Reference proteome</keyword>
<name>A0AAD7AB00_9AGAR</name>
<keyword evidence="1" id="KW-0732">Signal</keyword>
<proteinExistence type="predicted"/>
<dbReference type="Proteomes" id="UP001218218">
    <property type="component" value="Unassembled WGS sequence"/>
</dbReference>
<sequence length="78" mass="8686">MGLIWIKSFVILCAFTAAATTLKVCMVYLCCKSKFYLVEYCKPPLCTISGLENTFRRLLLAMFCETQVAADFSVAGQV</sequence>
<evidence type="ECO:0000313" key="3">
    <source>
        <dbReference type="Proteomes" id="UP001218218"/>
    </source>
</evidence>
<reference evidence="2" key="1">
    <citation type="submission" date="2023-03" db="EMBL/GenBank/DDBJ databases">
        <title>Massive genome expansion in bonnet fungi (Mycena s.s.) driven by repeated elements and novel gene families across ecological guilds.</title>
        <authorList>
            <consortium name="Lawrence Berkeley National Laboratory"/>
            <person name="Harder C.B."/>
            <person name="Miyauchi S."/>
            <person name="Viragh M."/>
            <person name="Kuo A."/>
            <person name="Thoen E."/>
            <person name="Andreopoulos B."/>
            <person name="Lu D."/>
            <person name="Skrede I."/>
            <person name="Drula E."/>
            <person name="Henrissat B."/>
            <person name="Morin E."/>
            <person name="Kohler A."/>
            <person name="Barry K."/>
            <person name="LaButti K."/>
            <person name="Morin E."/>
            <person name="Salamov A."/>
            <person name="Lipzen A."/>
            <person name="Mereny Z."/>
            <person name="Hegedus B."/>
            <person name="Baldrian P."/>
            <person name="Stursova M."/>
            <person name="Weitz H."/>
            <person name="Taylor A."/>
            <person name="Grigoriev I.V."/>
            <person name="Nagy L.G."/>
            <person name="Martin F."/>
            <person name="Kauserud H."/>
        </authorList>
    </citation>
    <scope>NUCLEOTIDE SEQUENCE</scope>
    <source>
        <strain evidence="2">CBHHK002</strain>
    </source>
</reference>
<feature type="chain" id="PRO_5041953923" description="Secreted protein" evidence="1">
    <location>
        <begin position="19"/>
        <end position="78"/>
    </location>
</feature>
<accession>A0AAD7AB00</accession>
<comment type="caution">
    <text evidence="2">The sequence shown here is derived from an EMBL/GenBank/DDBJ whole genome shotgun (WGS) entry which is preliminary data.</text>
</comment>
<organism evidence="2 3">
    <name type="scientific">Mycena albidolilacea</name>
    <dbReference type="NCBI Taxonomy" id="1033008"/>
    <lineage>
        <taxon>Eukaryota</taxon>
        <taxon>Fungi</taxon>
        <taxon>Dikarya</taxon>
        <taxon>Basidiomycota</taxon>
        <taxon>Agaricomycotina</taxon>
        <taxon>Agaricomycetes</taxon>
        <taxon>Agaricomycetidae</taxon>
        <taxon>Agaricales</taxon>
        <taxon>Marasmiineae</taxon>
        <taxon>Mycenaceae</taxon>
        <taxon>Mycena</taxon>
    </lineage>
</organism>
<gene>
    <name evidence="2" type="ORF">DFH08DRAFT_854080</name>
</gene>
<feature type="signal peptide" evidence="1">
    <location>
        <begin position="1"/>
        <end position="18"/>
    </location>
</feature>
<evidence type="ECO:0008006" key="4">
    <source>
        <dbReference type="Google" id="ProtNLM"/>
    </source>
</evidence>